<name>A0ABU1D6U8_9BURK</name>
<gene>
    <name evidence="2" type="ORF">Q8947_08740</name>
</gene>
<keyword evidence="1" id="KW-0812">Transmembrane</keyword>
<comment type="caution">
    <text evidence="2">The sequence shown here is derived from an EMBL/GenBank/DDBJ whole genome shotgun (WGS) entry which is preliminary data.</text>
</comment>
<dbReference type="Proteomes" id="UP001232156">
    <property type="component" value="Unassembled WGS sequence"/>
</dbReference>
<evidence type="ECO:0000313" key="2">
    <source>
        <dbReference type="EMBL" id="MDR4126066.1"/>
    </source>
</evidence>
<reference evidence="2 3" key="1">
    <citation type="submission" date="2023-08" db="EMBL/GenBank/DDBJ databases">
        <title>Alcaligenaceae gen. nov., a novel taxon isolated from the sludge of Yixing Pesticide Factory.</title>
        <authorList>
            <person name="Ruan L."/>
        </authorList>
    </citation>
    <scope>NUCLEOTIDE SEQUENCE [LARGE SCALE GENOMIC DNA]</scope>
    <source>
        <strain evidence="2 3">LG-2</strain>
    </source>
</reference>
<evidence type="ECO:0000256" key="1">
    <source>
        <dbReference type="SAM" id="Phobius"/>
    </source>
</evidence>
<evidence type="ECO:0000313" key="3">
    <source>
        <dbReference type="Proteomes" id="UP001232156"/>
    </source>
</evidence>
<proteinExistence type="predicted"/>
<feature type="transmembrane region" description="Helical" evidence="1">
    <location>
        <begin position="20"/>
        <end position="45"/>
    </location>
</feature>
<organism evidence="2 3">
    <name type="scientific">Yanghanlia caeni</name>
    <dbReference type="NCBI Taxonomy" id="3064283"/>
    <lineage>
        <taxon>Bacteria</taxon>
        <taxon>Pseudomonadati</taxon>
        <taxon>Pseudomonadota</taxon>
        <taxon>Betaproteobacteria</taxon>
        <taxon>Burkholderiales</taxon>
        <taxon>Alcaligenaceae</taxon>
        <taxon>Yanghanlia</taxon>
    </lineage>
</organism>
<dbReference type="RefSeq" id="WP_165276843.1">
    <property type="nucleotide sequence ID" value="NZ_JAUZQE010000017.1"/>
</dbReference>
<feature type="transmembrane region" description="Helical" evidence="1">
    <location>
        <begin position="78"/>
        <end position="101"/>
    </location>
</feature>
<keyword evidence="1" id="KW-1133">Transmembrane helix</keyword>
<sequence>MNNDRPQPTRADASRLRNTVLRLTAATRMFTVIVVIAVALVWWTLLHRLIAFGRGLDYSGLETLSAQVATLVKQYNPYFWWAIVALCTLIIAYFLIGFVGAMNRKASARRVDASTIAGLVSTLSPAAVRVLAWSWHNRREPITVGVLQRTLSELQNGRAARIQLAERHAALLEAADEPRDPDFPLPSA</sequence>
<dbReference type="EMBL" id="JAUZQE010000017">
    <property type="protein sequence ID" value="MDR4126066.1"/>
    <property type="molecule type" value="Genomic_DNA"/>
</dbReference>
<protein>
    <submittedName>
        <fullName evidence="2">Uncharacterized protein</fullName>
    </submittedName>
</protein>
<keyword evidence="3" id="KW-1185">Reference proteome</keyword>
<accession>A0ABU1D6U8</accession>
<keyword evidence="1" id="KW-0472">Membrane</keyword>